<organism evidence="2 3">
    <name type="scientific">Patella caerulea</name>
    <name type="common">Rayed Mediterranean limpet</name>
    <dbReference type="NCBI Taxonomy" id="87958"/>
    <lineage>
        <taxon>Eukaryota</taxon>
        <taxon>Metazoa</taxon>
        <taxon>Spiralia</taxon>
        <taxon>Lophotrochozoa</taxon>
        <taxon>Mollusca</taxon>
        <taxon>Gastropoda</taxon>
        <taxon>Patellogastropoda</taxon>
        <taxon>Patelloidea</taxon>
        <taxon>Patellidae</taxon>
        <taxon>Patella</taxon>
    </lineage>
</organism>
<evidence type="ECO:0000256" key="1">
    <source>
        <dbReference type="SAM" id="MobiDB-lite"/>
    </source>
</evidence>
<keyword evidence="3" id="KW-1185">Reference proteome</keyword>
<dbReference type="AlphaFoldDB" id="A0AAN8KJX7"/>
<evidence type="ECO:0000313" key="3">
    <source>
        <dbReference type="Proteomes" id="UP001347796"/>
    </source>
</evidence>
<dbReference type="PANTHER" id="PTHR34239:SF2">
    <property type="entry name" value="TRANSPOSABLE ELEMENT P TRANSPOSASE_THAP9 CONSERVED DOMAIN-CONTAINING PROTEIN"/>
    <property type="match status" value="1"/>
</dbReference>
<feature type="region of interest" description="Disordered" evidence="1">
    <location>
        <begin position="1"/>
        <end position="20"/>
    </location>
</feature>
<feature type="region of interest" description="Disordered" evidence="1">
    <location>
        <begin position="38"/>
        <end position="60"/>
    </location>
</feature>
<evidence type="ECO:0000313" key="2">
    <source>
        <dbReference type="EMBL" id="KAK6192775.1"/>
    </source>
</evidence>
<dbReference type="EMBL" id="JAZGQO010000002">
    <property type="protein sequence ID" value="KAK6192775.1"/>
    <property type="molecule type" value="Genomic_DNA"/>
</dbReference>
<dbReference type="Proteomes" id="UP001347796">
    <property type="component" value="Unassembled WGS sequence"/>
</dbReference>
<proteinExistence type="predicted"/>
<comment type="caution">
    <text evidence="2">The sequence shown here is derived from an EMBL/GenBank/DDBJ whole genome shotgun (WGS) entry which is preliminary data.</text>
</comment>
<feature type="region of interest" description="Disordered" evidence="1">
    <location>
        <begin position="95"/>
        <end position="114"/>
    </location>
</feature>
<sequence>MDNLFVQDEGDFEGFRPSDINEGQGEVNTIICTAKDSKAEEPGVVNKPGRKRKASQNAGIKNSKSLKVLGTSQSDVAKIDTSACFGRSYTRVPTATVTSDNSKQAGNSNINMASSETPFSMSNYTSRNTTGTVPVFSVANNSANDVTNVNLFSSLQKQISDLSGVVMSLSNNRSAGYAYDTGNNIINTPFYNSNCFSNPIAATDVQSRDSDSFTGTFSEPVLDLMDPQCMYDEFEEQTPLTKLNENIITPANNIHQTFDDIFQNEGNIENPINSRWADFIVESTPKKVDLTKISSKYPVPSNCMRLTPPPVDQDIWNVLPRAARSQDITFQGTQKLIGLGISPFLLNVLSDPNCSADIRRTVTDSVAVLGNS</sequence>
<accession>A0AAN8KJX7</accession>
<protein>
    <submittedName>
        <fullName evidence="2">Uncharacterized protein</fullName>
    </submittedName>
</protein>
<gene>
    <name evidence="2" type="ORF">SNE40_004192</name>
</gene>
<reference evidence="2 3" key="1">
    <citation type="submission" date="2024-01" db="EMBL/GenBank/DDBJ databases">
        <title>The genome of the rayed Mediterranean limpet Patella caerulea (Linnaeus, 1758).</title>
        <authorList>
            <person name="Anh-Thu Weber A."/>
            <person name="Halstead-Nussloch G."/>
        </authorList>
    </citation>
    <scope>NUCLEOTIDE SEQUENCE [LARGE SCALE GENOMIC DNA]</scope>
    <source>
        <strain evidence="2">AATW-2023a</strain>
        <tissue evidence="2">Whole specimen</tissue>
    </source>
</reference>
<name>A0AAN8KJX7_PATCE</name>
<dbReference type="PANTHER" id="PTHR34239">
    <property type="entry name" value="APPLE DOMAIN-CONTAINING PROTEIN"/>
    <property type="match status" value="1"/>
</dbReference>